<evidence type="ECO:0000313" key="1">
    <source>
        <dbReference type="EMBL" id="RJX74466.1"/>
    </source>
</evidence>
<sequence length="99" mass="11746">MFYSILIGDRDQPIENRYKWIKKTRFNVIDRQPYGFNVFNEKGNCANQRYRVFLTCLRPTGHSNVVSIWIALRAKKFEVEVGLSECHQLIRAFPIHIQT</sequence>
<dbReference type="Proteomes" id="UP000273252">
    <property type="component" value="Unassembled WGS sequence"/>
</dbReference>
<dbReference type="AlphaFoldDB" id="A0A3A6QV25"/>
<evidence type="ECO:0000313" key="2">
    <source>
        <dbReference type="Proteomes" id="UP000273252"/>
    </source>
</evidence>
<reference evidence="1 2" key="1">
    <citation type="submission" date="2018-08" db="EMBL/GenBank/DDBJ databases">
        <title>Vibrio isolated from the Eastern China Marginal Seas.</title>
        <authorList>
            <person name="Li Y."/>
        </authorList>
    </citation>
    <scope>NUCLEOTIDE SEQUENCE [LARGE SCALE GENOMIC DNA]</scope>
    <source>
        <strain evidence="1 2">BEI233</strain>
    </source>
</reference>
<comment type="caution">
    <text evidence="1">The sequence shown here is derived from an EMBL/GenBank/DDBJ whole genome shotgun (WGS) entry which is preliminary data.</text>
</comment>
<name>A0A3A6QV25_9VIBR</name>
<gene>
    <name evidence="1" type="ORF">DZ860_04900</name>
</gene>
<proteinExistence type="predicted"/>
<protein>
    <submittedName>
        <fullName evidence="1">Uncharacterized protein</fullName>
    </submittedName>
</protein>
<organism evidence="1 2">
    <name type="scientific">Vibrio sinensis</name>
    <dbReference type="NCBI Taxonomy" id="2302434"/>
    <lineage>
        <taxon>Bacteria</taxon>
        <taxon>Pseudomonadati</taxon>
        <taxon>Pseudomonadota</taxon>
        <taxon>Gammaproteobacteria</taxon>
        <taxon>Vibrionales</taxon>
        <taxon>Vibrionaceae</taxon>
        <taxon>Vibrio</taxon>
    </lineage>
</organism>
<accession>A0A3A6QV25</accession>
<keyword evidence="2" id="KW-1185">Reference proteome</keyword>
<dbReference type="EMBL" id="QVMU01000002">
    <property type="protein sequence ID" value="RJX74466.1"/>
    <property type="molecule type" value="Genomic_DNA"/>
</dbReference>